<dbReference type="SUPFAM" id="SSF50249">
    <property type="entry name" value="Nucleic acid-binding proteins"/>
    <property type="match status" value="1"/>
</dbReference>
<evidence type="ECO:0000256" key="3">
    <source>
        <dbReference type="ARBA" id="ARBA00021310"/>
    </source>
</evidence>
<keyword evidence="11" id="KW-1185">Reference proteome</keyword>
<evidence type="ECO:0000256" key="2">
    <source>
        <dbReference type="ARBA" id="ARBA00007452"/>
    </source>
</evidence>
<evidence type="ECO:0000313" key="11">
    <source>
        <dbReference type="Proteomes" id="UP000219947"/>
    </source>
</evidence>
<dbReference type="InterPro" id="IPR022572">
    <property type="entry name" value="DNA_rep/recomb_RecO_N"/>
</dbReference>
<sequence>MSTPKYLRDYALILRTQNLGEADRIIIMLTQNNGVIHAVAKSIRKPNSKFGARLEPYMHTDISLTRGKTNLHIISQTATIHAYTATLMGNYNAYTAANTIAEIAETLNTNSTPHDTNPHYHLTHGAIATLAHNKHTPQRILTSYILRAMKFAGWLIFTDTCTHCNQPITTGYHPAGTHGITGTLCKTCAHQNDTPTTPITPTEYNYIQALYKGNWDTIDNASTLAARKILNLTLHTTQNYLETPLKTLTYLELET</sequence>
<evidence type="ECO:0000256" key="8">
    <source>
        <dbReference type="HAMAP-Rule" id="MF_00201"/>
    </source>
</evidence>
<comment type="function">
    <text evidence="1 8">Involved in DNA repair and RecF pathway recombination.</text>
</comment>
<name>A0A2A8D6Y6_9MICC</name>
<dbReference type="AlphaFoldDB" id="A0A2A8D6Y6"/>
<keyword evidence="5 8" id="KW-0233">DNA recombination</keyword>
<dbReference type="NCBIfam" id="TIGR00613">
    <property type="entry name" value="reco"/>
    <property type="match status" value="1"/>
</dbReference>
<reference evidence="10" key="1">
    <citation type="submission" date="2017-10" db="EMBL/GenBank/DDBJ databases">
        <title>Kefir isolates.</title>
        <authorList>
            <person name="Kim Y."/>
            <person name="Blasche S."/>
        </authorList>
    </citation>
    <scope>NUCLEOTIDE SEQUENCE [LARGE SCALE GENOMIC DNA]</scope>
    <source>
        <strain evidence="10">OG2-2</strain>
    </source>
</reference>
<dbReference type="GO" id="GO:0006302">
    <property type="term" value="P:double-strand break repair"/>
    <property type="evidence" value="ECO:0007669"/>
    <property type="project" value="TreeGrafter"/>
</dbReference>
<keyword evidence="4 8" id="KW-0227">DNA damage</keyword>
<proteinExistence type="inferred from homology"/>
<dbReference type="InterPro" id="IPR042242">
    <property type="entry name" value="RecO_C"/>
</dbReference>
<keyword evidence="6 8" id="KW-0234">DNA repair</keyword>
<evidence type="ECO:0000256" key="5">
    <source>
        <dbReference type="ARBA" id="ARBA00023172"/>
    </source>
</evidence>
<feature type="domain" description="DNA replication/recombination mediator RecO N-terminal" evidence="9">
    <location>
        <begin position="7"/>
        <end position="82"/>
    </location>
</feature>
<dbReference type="SUPFAM" id="SSF57863">
    <property type="entry name" value="ArfGap/RecO-like zinc finger"/>
    <property type="match status" value="1"/>
</dbReference>
<dbReference type="HAMAP" id="MF_00201">
    <property type="entry name" value="RecO"/>
    <property type="match status" value="1"/>
</dbReference>
<dbReference type="GO" id="GO:0043590">
    <property type="term" value="C:bacterial nucleoid"/>
    <property type="evidence" value="ECO:0007669"/>
    <property type="project" value="TreeGrafter"/>
</dbReference>
<organism evidence="10 11">
    <name type="scientific">Rothia dentocariosa</name>
    <dbReference type="NCBI Taxonomy" id="2047"/>
    <lineage>
        <taxon>Bacteria</taxon>
        <taxon>Bacillati</taxon>
        <taxon>Actinomycetota</taxon>
        <taxon>Actinomycetes</taxon>
        <taxon>Micrococcales</taxon>
        <taxon>Micrococcaceae</taxon>
        <taxon>Rothia</taxon>
    </lineage>
</organism>
<dbReference type="Gene3D" id="1.20.1440.120">
    <property type="entry name" value="Recombination protein O, C-terminal domain"/>
    <property type="match status" value="1"/>
</dbReference>
<dbReference type="InterPro" id="IPR003717">
    <property type="entry name" value="RecO"/>
</dbReference>
<dbReference type="InterPro" id="IPR037278">
    <property type="entry name" value="ARFGAP/RecO"/>
</dbReference>
<evidence type="ECO:0000256" key="6">
    <source>
        <dbReference type="ARBA" id="ARBA00023204"/>
    </source>
</evidence>
<gene>
    <name evidence="8" type="primary">recO</name>
    <name evidence="10" type="ORF">CRM92_01515</name>
</gene>
<dbReference type="PANTHER" id="PTHR33991">
    <property type="entry name" value="DNA REPAIR PROTEIN RECO"/>
    <property type="match status" value="1"/>
</dbReference>
<protein>
    <recommendedName>
        <fullName evidence="3 8">DNA repair protein RecO</fullName>
    </recommendedName>
    <alternativeName>
        <fullName evidence="7 8">Recombination protein O</fullName>
    </alternativeName>
</protein>
<accession>A0A2A8D6Y6</accession>
<dbReference type="Proteomes" id="UP000219947">
    <property type="component" value="Unassembled WGS sequence"/>
</dbReference>
<dbReference type="Pfam" id="PF02565">
    <property type="entry name" value="RecO_C"/>
    <property type="match status" value="1"/>
</dbReference>
<evidence type="ECO:0000259" key="9">
    <source>
        <dbReference type="Pfam" id="PF11967"/>
    </source>
</evidence>
<evidence type="ECO:0000256" key="7">
    <source>
        <dbReference type="ARBA" id="ARBA00033409"/>
    </source>
</evidence>
<evidence type="ECO:0000313" key="10">
    <source>
        <dbReference type="EMBL" id="PEN16745.1"/>
    </source>
</evidence>
<comment type="caution">
    <text evidence="10">The sequence shown here is derived from an EMBL/GenBank/DDBJ whole genome shotgun (WGS) entry which is preliminary data.</text>
</comment>
<dbReference type="GO" id="GO:0006310">
    <property type="term" value="P:DNA recombination"/>
    <property type="evidence" value="ECO:0007669"/>
    <property type="project" value="UniProtKB-UniRule"/>
</dbReference>
<dbReference type="Gene3D" id="2.40.50.140">
    <property type="entry name" value="Nucleic acid-binding proteins"/>
    <property type="match status" value="1"/>
</dbReference>
<dbReference type="EMBL" id="PDEV01000001">
    <property type="protein sequence ID" value="PEN16745.1"/>
    <property type="molecule type" value="Genomic_DNA"/>
</dbReference>
<dbReference type="RefSeq" id="WP_048778226.1">
    <property type="nucleotide sequence ID" value="NZ_CAUVUD010000001.1"/>
</dbReference>
<comment type="similarity">
    <text evidence="2 8">Belongs to the RecO family.</text>
</comment>
<dbReference type="PANTHER" id="PTHR33991:SF1">
    <property type="entry name" value="DNA REPAIR PROTEIN RECO"/>
    <property type="match status" value="1"/>
</dbReference>
<dbReference type="Pfam" id="PF11967">
    <property type="entry name" value="RecO_N"/>
    <property type="match status" value="1"/>
</dbReference>
<dbReference type="InterPro" id="IPR012340">
    <property type="entry name" value="NA-bd_OB-fold"/>
</dbReference>
<evidence type="ECO:0000256" key="4">
    <source>
        <dbReference type="ARBA" id="ARBA00022763"/>
    </source>
</evidence>
<evidence type="ECO:0000256" key="1">
    <source>
        <dbReference type="ARBA" id="ARBA00003065"/>
    </source>
</evidence>